<evidence type="ECO:0000256" key="1">
    <source>
        <dbReference type="ARBA" id="ARBA00010555"/>
    </source>
</evidence>
<dbReference type="AlphaFoldDB" id="A0A1N7AGI5"/>
<dbReference type="SUPFAM" id="SSF56300">
    <property type="entry name" value="Metallo-dependent phosphatases"/>
    <property type="match status" value="1"/>
</dbReference>
<dbReference type="GO" id="GO:0004519">
    <property type="term" value="F:endonuclease activity"/>
    <property type="evidence" value="ECO:0007669"/>
    <property type="project" value="UniProtKB-KW"/>
</dbReference>
<dbReference type="NCBIfam" id="TIGR00619">
    <property type="entry name" value="sbcd"/>
    <property type="match status" value="1"/>
</dbReference>
<reference evidence="11" key="1">
    <citation type="submission" date="2017-01" db="EMBL/GenBank/DDBJ databases">
        <authorList>
            <person name="Varghese N."/>
            <person name="Submissions S."/>
        </authorList>
    </citation>
    <scope>NUCLEOTIDE SEQUENCE [LARGE SCALE GENOMIC DNA]</scope>
    <source>
        <strain evidence="11">ATCC 51758</strain>
    </source>
</reference>
<feature type="domain" description="Calcineurin-like phosphoesterase" evidence="8">
    <location>
        <begin position="1"/>
        <end position="217"/>
    </location>
</feature>
<dbReference type="PANTHER" id="PTHR30337">
    <property type="entry name" value="COMPONENT OF ATP-DEPENDENT DSDNA EXONUCLEASE"/>
    <property type="match status" value="1"/>
</dbReference>
<keyword evidence="7" id="KW-0233">DNA recombination</keyword>
<protein>
    <recommendedName>
        <fullName evidence="3 7">Nuclease SbcCD subunit D</fullName>
    </recommendedName>
</protein>
<comment type="subunit">
    <text evidence="2 7">Heterodimer of SbcC and SbcD.</text>
</comment>
<name>A0A1N7AGI5_9RHOO</name>
<evidence type="ECO:0000256" key="7">
    <source>
        <dbReference type="RuleBase" id="RU363069"/>
    </source>
</evidence>
<dbReference type="Pfam" id="PF00149">
    <property type="entry name" value="Metallophos"/>
    <property type="match status" value="1"/>
</dbReference>
<keyword evidence="6 7" id="KW-0269">Exonuclease</keyword>
<dbReference type="STRING" id="34027.SAMN05421829_11451"/>
<gene>
    <name evidence="7" type="primary">sbcD</name>
    <name evidence="10" type="ORF">SAMN05421829_11451</name>
</gene>
<dbReference type="InterPro" id="IPR004843">
    <property type="entry name" value="Calcineurin-like_PHP"/>
</dbReference>
<dbReference type="PANTHER" id="PTHR30337:SF0">
    <property type="entry name" value="NUCLEASE SBCCD SUBUNIT D"/>
    <property type="match status" value="1"/>
</dbReference>
<dbReference type="RefSeq" id="WP_076603624.1">
    <property type="nucleotide sequence ID" value="NZ_FTMD01000014.1"/>
</dbReference>
<evidence type="ECO:0000313" key="10">
    <source>
        <dbReference type="EMBL" id="SIR38270.1"/>
    </source>
</evidence>
<comment type="similarity">
    <text evidence="1 7">Belongs to the SbcD family.</text>
</comment>
<organism evidence="10 11">
    <name type="scientific">Aromatoleum tolulyticum</name>
    <dbReference type="NCBI Taxonomy" id="34027"/>
    <lineage>
        <taxon>Bacteria</taxon>
        <taxon>Pseudomonadati</taxon>
        <taxon>Pseudomonadota</taxon>
        <taxon>Betaproteobacteria</taxon>
        <taxon>Rhodocyclales</taxon>
        <taxon>Rhodocyclaceae</taxon>
        <taxon>Aromatoleum</taxon>
    </lineage>
</organism>
<evidence type="ECO:0000256" key="3">
    <source>
        <dbReference type="ARBA" id="ARBA00013365"/>
    </source>
</evidence>
<evidence type="ECO:0000256" key="5">
    <source>
        <dbReference type="ARBA" id="ARBA00022801"/>
    </source>
</evidence>
<dbReference type="Pfam" id="PF12320">
    <property type="entry name" value="SbcD_C"/>
    <property type="match status" value="1"/>
</dbReference>
<evidence type="ECO:0000259" key="8">
    <source>
        <dbReference type="Pfam" id="PF00149"/>
    </source>
</evidence>
<dbReference type="GO" id="GO:0008408">
    <property type="term" value="F:3'-5' exonuclease activity"/>
    <property type="evidence" value="ECO:0007669"/>
    <property type="project" value="InterPro"/>
</dbReference>
<dbReference type="EMBL" id="FTMD01000014">
    <property type="protein sequence ID" value="SIR38270.1"/>
    <property type="molecule type" value="Genomic_DNA"/>
</dbReference>
<evidence type="ECO:0000313" key="11">
    <source>
        <dbReference type="Proteomes" id="UP000186819"/>
    </source>
</evidence>
<dbReference type="InterPro" id="IPR026843">
    <property type="entry name" value="SbcD_C"/>
</dbReference>
<keyword evidence="7" id="KW-0255">Endonuclease</keyword>
<dbReference type="OrthoDB" id="9773856at2"/>
<evidence type="ECO:0000256" key="6">
    <source>
        <dbReference type="ARBA" id="ARBA00022839"/>
    </source>
</evidence>
<sequence>MRILHTADWHLGRVYHGVSLLEDQAQVLDDLVALIHAEKPDAVLVAGDIYDRSVPPAEAVRLLDDTLTRIVIGERVPVILIAGNHDSPDRLGFGARLLSEAGLTVRGTVTADIAPVILRDADGEVAFYPLPYAEPSMLRHCLAEDSIADHHAGLKAQLNRVRERHDRSRRSVVLAHAFVIGGTASESERPLSVGGTEAVGSDVFDGIDFVALGHLHRPQTLESGRLDYAGSLMKYSFAETGHAKSVSLVDIDGRGRTAIRRVPLTPRRDLRVLEGPLEDIVRQAADDPRRDDYVLARISDTGAILDAMSKLRTAYPNALSIERPQLSGSGAGLDAGTDHRKVETQDLFASFYREMTGADLDEPAAQLLHAEIAALARADREAAQ</sequence>
<comment type="function">
    <text evidence="7">SbcCD cleaves DNA hairpin structures. These structures can inhibit DNA replication and are intermediates in certain DNA recombination reactions. The complex acts as a 3'-&gt;5' double strand exonuclease that can open hairpins. It also has a 5' single-strand endonuclease activity.</text>
</comment>
<keyword evidence="11" id="KW-1185">Reference proteome</keyword>
<dbReference type="GO" id="GO:0006260">
    <property type="term" value="P:DNA replication"/>
    <property type="evidence" value="ECO:0007669"/>
    <property type="project" value="UniProtKB-KW"/>
</dbReference>
<dbReference type="InterPro" id="IPR050535">
    <property type="entry name" value="DNA_Repair-Maintenance_Comp"/>
</dbReference>
<evidence type="ECO:0000256" key="2">
    <source>
        <dbReference type="ARBA" id="ARBA00011322"/>
    </source>
</evidence>
<dbReference type="Proteomes" id="UP000186819">
    <property type="component" value="Unassembled WGS sequence"/>
</dbReference>
<keyword evidence="4 7" id="KW-0540">Nuclease</keyword>
<accession>A0A1N7AGI5</accession>
<dbReference type="InterPro" id="IPR029052">
    <property type="entry name" value="Metallo-depent_PP-like"/>
</dbReference>
<evidence type="ECO:0000259" key="9">
    <source>
        <dbReference type="Pfam" id="PF12320"/>
    </source>
</evidence>
<feature type="domain" description="Nuclease SbcCD subunit D C-terminal" evidence="9">
    <location>
        <begin position="267"/>
        <end position="356"/>
    </location>
</feature>
<dbReference type="Gene3D" id="3.60.21.10">
    <property type="match status" value="1"/>
</dbReference>
<proteinExistence type="inferred from homology"/>
<dbReference type="InterPro" id="IPR004593">
    <property type="entry name" value="SbcD"/>
</dbReference>
<dbReference type="InterPro" id="IPR041796">
    <property type="entry name" value="Mre11_N"/>
</dbReference>
<evidence type="ECO:0000256" key="4">
    <source>
        <dbReference type="ARBA" id="ARBA00022722"/>
    </source>
</evidence>
<dbReference type="GO" id="GO:0006310">
    <property type="term" value="P:DNA recombination"/>
    <property type="evidence" value="ECO:0007669"/>
    <property type="project" value="UniProtKB-KW"/>
</dbReference>
<keyword evidence="5 7" id="KW-0378">Hydrolase</keyword>
<keyword evidence="7" id="KW-0235">DNA replication</keyword>
<dbReference type="CDD" id="cd00840">
    <property type="entry name" value="MPP_Mre11_N"/>
    <property type="match status" value="1"/>
</dbReference>